<accession>A0A370BCX1</accession>
<dbReference type="Proteomes" id="UP000253741">
    <property type="component" value="Unassembled WGS sequence"/>
</dbReference>
<keyword evidence="2" id="KW-1185">Reference proteome</keyword>
<name>A0A370BCX1_9ACTN</name>
<gene>
    <name evidence="1" type="ORF">DVH02_10315</name>
</gene>
<dbReference type="AlphaFoldDB" id="A0A370BCX1"/>
<dbReference type="EMBL" id="QQNA01000065">
    <property type="protein sequence ID" value="RDG38229.1"/>
    <property type="molecule type" value="Genomic_DNA"/>
</dbReference>
<sequence length="141" mass="15820">MGATLLVEVRKERREAMGEWRRSKRELYGAYLGALSAARGQLQLIMLDRALTGTERAIAARQAFARCYELRYQLEVTAPRTVVEPALSYFRSMRRLRRATEAGARDGDEECESAFLEVMSALAKVRAAMRLDMGTDALAAD</sequence>
<evidence type="ECO:0008006" key="3">
    <source>
        <dbReference type="Google" id="ProtNLM"/>
    </source>
</evidence>
<protein>
    <recommendedName>
        <fullName evidence="3">SAV-6107-like HEPN domain-containing protein</fullName>
    </recommendedName>
</protein>
<evidence type="ECO:0000313" key="2">
    <source>
        <dbReference type="Proteomes" id="UP000253741"/>
    </source>
</evidence>
<proteinExistence type="predicted"/>
<comment type="caution">
    <text evidence="1">The sequence shown here is derived from an EMBL/GenBank/DDBJ whole genome shotgun (WGS) entry which is preliminary data.</text>
</comment>
<evidence type="ECO:0000313" key="1">
    <source>
        <dbReference type="EMBL" id="RDG38229.1"/>
    </source>
</evidence>
<organism evidence="1 2">
    <name type="scientific">Streptomyces corynorhini</name>
    <dbReference type="NCBI Taxonomy" id="2282652"/>
    <lineage>
        <taxon>Bacteria</taxon>
        <taxon>Bacillati</taxon>
        <taxon>Actinomycetota</taxon>
        <taxon>Actinomycetes</taxon>
        <taxon>Kitasatosporales</taxon>
        <taxon>Streptomycetaceae</taxon>
        <taxon>Streptomyces</taxon>
    </lineage>
</organism>
<reference evidence="1 2" key="1">
    <citation type="submission" date="2018-07" db="EMBL/GenBank/DDBJ databases">
        <title>Streptomyces species from bats.</title>
        <authorList>
            <person name="Dunlap C."/>
        </authorList>
    </citation>
    <scope>NUCLEOTIDE SEQUENCE [LARGE SCALE GENOMIC DNA]</scope>
    <source>
        <strain evidence="1 2">AC230</strain>
    </source>
</reference>